<dbReference type="Pfam" id="PF13545">
    <property type="entry name" value="HTH_Crp_2"/>
    <property type="match status" value="1"/>
</dbReference>
<keyword evidence="2" id="KW-0238">DNA-binding</keyword>
<dbReference type="PANTHER" id="PTHR24567">
    <property type="entry name" value="CRP FAMILY TRANSCRIPTIONAL REGULATORY PROTEIN"/>
    <property type="match status" value="1"/>
</dbReference>
<dbReference type="InterPro" id="IPR036390">
    <property type="entry name" value="WH_DNA-bd_sf"/>
</dbReference>
<evidence type="ECO:0000313" key="6">
    <source>
        <dbReference type="EMBL" id="XAH74189.1"/>
    </source>
</evidence>
<dbReference type="InterPro" id="IPR012318">
    <property type="entry name" value="HTH_CRP"/>
</dbReference>
<keyword evidence="7" id="KW-1185">Reference proteome</keyword>
<evidence type="ECO:0000313" key="7">
    <source>
        <dbReference type="Proteomes" id="UP001451571"/>
    </source>
</evidence>
<sequence length="224" mass="25365">MIHKLINSPLFSGMTEDEIQGCLQCSKSEMISYEKDEMIFCQNDEPVKLHVLVDGSVAVCNDTVSGKRSIIAAFDRSGELFGEVFVFLNRKEYDHYAQAVTAAVVLQIPKDFLFHTCGDDCGYHARLISNMLSILAQKAYFLNQKVQILSCSSLRQKIAKILLKNCNPDGKVTLSMNREELADFLNTARPSLSRELMNMQDDGLIRIQKKDIFIIDFDELQNII</sequence>
<dbReference type="EMBL" id="CP146256">
    <property type="protein sequence ID" value="XAH74189.1"/>
    <property type="molecule type" value="Genomic_DNA"/>
</dbReference>
<dbReference type="RefSeq" id="WP_342757783.1">
    <property type="nucleotide sequence ID" value="NZ_CP146256.1"/>
</dbReference>
<keyword evidence="3" id="KW-0804">Transcription</keyword>
<feature type="domain" description="HTH crp-type" evidence="5">
    <location>
        <begin position="152"/>
        <end position="218"/>
    </location>
</feature>
<accession>A0ABZ3EY37</accession>
<organism evidence="6 7">
    <name type="scientific">Kineothrix sedimenti</name>
    <dbReference type="NCBI Taxonomy" id="3123317"/>
    <lineage>
        <taxon>Bacteria</taxon>
        <taxon>Bacillati</taxon>
        <taxon>Bacillota</taxon>
        <taxon>Clostridia</taxon>
        <taxon>Lachnospirales</taxon>
        <taxon>Lachnospiraceae</taxon>
        <taxon>Kineothrix</taxon>
    </lineage>
</organism>
<dbReference type="Proteomes" id="UP001451571">
    <property type="component" value="Chromosome"/>
</dbReference>
<reference evidence="6 7" key="1">
    <citation type="submission" date="2024-02" db="EMBL/GenBank/DDBJ databases">
        <title>Bacterial strain from lacustrine sediment.</title>
        <authorList>
            <person name="Petit C."/>
            <person name="Fadhlaoui K."/>
        </authorList>
    </citation>
    <scope>NUCLEOTIDE SEQUENCE [LARGE SCALE GENOMIC DNA]</scope>
    <source>
        <strain evidence="6 7">IPX-CK</strain>
    </source>
</reference>
<dbReference type="Pfam" id="PF00027">
    <property type="entry name" value="cNMP_binding"/>
    <property type="match status" value="1"/>
</dbReference>
<dbReference type="SUPFAM" id="SSF46785">
    <property type="entry name" value="Winged helix' DNA-binding domain"/>
    <property type="match status" value="1"/>
</dbReference>
<dbReference type="InterPro" id="IPR000595">
    <property type="entry name" value="cNMP-bd_dom"/>
</dbReference>
<dbReference type="SMART" id="SM00100">
    <property type="entry name" value="cNMP"/>
    <property type="match status" value="1"/>
</dbReference>
<dbReference type="PROSITE" id="PS50042">
    <property type="entry name" value="CNMP_BINDING_3"/>
    <property type="match status" value="1"/>
</dbReference>
<dbReference type="Gene3D" id="2.60.120.10">
    <property type="entry name" value="Jelly Rolls"/>
    <property type="match status" value="1"/>
</dbReference>
<dbReference type="InterPro" id="IPR014710">
    <property type="entry name" value="RmlC-like_jellyroll"/>
</dbReference>
<evidence type="ECO:0000256" key="1">
    <source>
        <dbReference type="ARBA" id="ARBA00023015"/>
    </source>
</evidence>
<evidence type="ECO:0000259" key="4">
    <source>
        <dbReference type="PROSITE" id="PS50042"/>
    </source>
</evidence>
<dbReference type="SUPFAM" id="SSF51206">
    <property type="entry name" value="cAMP-binding domain-like"/>
    <property type="match status" value="1"/>
</dbReference>
<feature type="domain" description="Cyclic nucleotide-binding" evidence="4">
    <location>
        <begin position="10"/>
        <end position="90"/>
    </location>
</feature>
<dbReference type="PROSITE" id="PS51063">
    <property type="entry name" value="HTH_CRP_2"/>
    <property type="match status" value="1"/>
</dbReference>
<gene>
    <name evidence="6" type="ORF">V6984_22260</name>
</gene>
<name>A0ABZ3EY37_9FIRM</name>
<dbReference type="InterPro" id="IPR050397">
    <property type="entry name" value="Env_Response_Regulators"/>
</dbReference>
<proteinExistence type="predicted"/>
<keyword evidence="1" id="KW-0805">Transcription regulation</keyword>
<evidence type="ECO:0000259" key="5">
    <source>
        <dbReference type="PROSITE" id="PS51063"/>
    </source>
</evidence>
<protein>
    <submittedName>
        <fullName evidence="6">Crp/Fnr family transcriptional regulator</fullName>
    </submittedName>
</protein>
<evidence type="ECO:0000256" key="2">
    <source>
        <dbReference type="ARBA" id="ARBA00023125"/>
    </source>
</evidence>
<dbReference type="InterPro" id="IPR018490">
    <property type="entry name" value="cNMP-bd_dom_sf"/>
</dbReference>
<dbReference type="SMART" id="SM00419">
    <property type="entry name" value="HTH_CRP"/>
    <property type="match status" value="1"/>
</dbReference>
<dbReference type="CDD" id="cd00038">
    <property type="entry name" value="CAP_ED"/>
    <property type="match status" value="1"/>
</dbReference>
<dbReference type="PANTHER" id="PTHR24567:SF58">
    <property type="entry name" value="CYCLIC AMP-BINDING REGULATORY PROTEIN"/>
    <property type="match status" value="1"/>
</dbReference>
<evidence type="ECO:0000256" key="3">
    <source>
        <dbReference type="ARBA" id="ARBA00023163"/>
    </source>
</evidence>